<protein>
    <submittedName>
        <fullName evidence="1">Uncharacterized protein</fullName>
    </submittedName>
</protein>
<accession>A0A0L0EZF1</accession>
<proteinExistence type="predicted"/>
<dbReference type="EMBL" id="KQ253184">
    <property type="protein sequence ID" value="KNC69822.1"/>
    <property type="molecule type" value="Genomic_DNA"/>
</dbReference>
<dbReference type="GeneID" id="25918163"/>
<feature type="non-terminal residue" evidence="1">
    <location>
        <position position="93"/>
    </location>
</feature>
<reference evidence="1 2" key="1">
    <citation type="submission" date="2011-02" db="EMBL/GenBank/DDBJ databases">
        <title>The Genome Sequence of Sphaeroforma arctica JP610.</title>
        <authorList>
            <consortium name="The Broad Institute Genome Sequencing Platform"/>
            <person name="Russ C."/>
            <person name="Cuomo C."/>
            <person name="Young S.K."/>
            <person name="Zeng Q."/>
            <person name="Gargeya S."/>
            <person name="Alvarado L."/>
            <person name="Berlin A."/>
            <person name="Chapman S.B."/>
            <person name="Chen Z."/>
            <person name="Freedman E."/>
            <person name="Gellesch M."/>
            <person name="Goldberg J."/>
            <person name="Griggs A."/>
            <person name="Gujja S."/>
            <person name="Heilman E."/>
            <person name="Heiman D."/>
            <person name="Howarth C."/>
            <person name="Mehta T."/>
            <person name="Neiman D."/>
            <person name="Pearson M."/>
            <person name="Roberts A."/>
            <person name="Saif S."/>
            <person name="Shea T."/>
            <person name="Shenoy N."/>
            <person name="Sisk P."/>
            <person name="Stolte C."/>
            <person name="Sykes S."/>
            <person name="White J."/>
            <person name="Yandava C."/>
            <person name="Burger G."/>
            <person name="Gray M.W."/>
            <person name="Holland P.W.H."/>
            <person name="King N."/>
            <person name="Lang F.B.F."/>
            <person name="Roger A.J."/>
            <person name="Ruiz-Trillo I."/>
            <person name="Haas B."/>
            <person name="Nusbaum C."/>
            <person name="Birren B."/>
        </authorList>
    </citation>
    <scope>NUCLEOTIDE SEQUENCE [LARGE SCALE GENOMIC DNA]</scope>
    <source>
        <strain evidence="1 2">JP610</strain>
    </source>
</reference>
<gene>
    <name evidence="1" type="ORF">SARC_17659</name>
</gene>
<dbReference type="AlphaFoldDB" id="A0A0L0EZF1"/>
<evidence type="ECO:0000313" key="2">
    <source>
        <dbReference type="Proteomes" id="UP000054560"/>
    </source>
</evidence>
<organism evidence="1 2">
    <name type="scientific">Sphaeroforma arctica JP610</name>
    <dbReference type="NCBI Taxonomy" id="667725"/>
    <lineage>
        <taxon>Eukaryota</taxon>
        <taxon>Ichthyosporea</taxon>
        <taxon>Ichthyophonida</taxon>
        <taxon>Sphaeroforma</taxon>
    </lineage>
</organism>
<dbReference type="Proteomes" id="UP000054560">
    <property type="component" value="Unassembled WGS sequence"/>
</dbReference>
<name>A0A0L0EZF1_9EUKA</name>
<sequence length="93" mass="10334">MTIWSDEIVTEAKATDISAEEDTAETLLSSTDIAVTVVRALETLANQKCSRNRSELQDDGQEDVRMDPSVNVSVAMNTVDMQLSDRQYLLLLQ</sequence>
<evidence type="ECO:0000313" key="1">
    <source>
        <dbReference type="EMBL" id="KNC69822.1"/>
    </source>
</evidence>
<dbReference type="RefSeq" id="XP_014143724.1">
    <property type="nucleotide sequence ID" value="XM_014288249.1"/>
</dbReference>
<keyword evidence="2" id="KW-1185">Reference proteome</keyword>